<evidence type="ECO:0000313" key="1">
    <source>
        <dbReference type="EMBL" id="MBE9636207.1"/>
    </source>
</evidence>
<dbReference type="EMBL" id="JADFFK010000003">
    <property type="protein sequence ID" value="MBE9636207.1"/>
    <property type="molecule type" value="Genomic_DNA"/>
</dbReference>
<name>A0ABR9WY34_9RHOB</name>
<sequence>MLNLSAYSTSSSSPEVLEETKVPIEWPNEQGLDILEYEDVFDFGIRGIRARNVLDFSDWSEDSPADGELITSIDETESTWRSQLELATGDDATQELYISNTIEVGSGENEGFFEAHLSIKVQSRSGIVTPPTTEESVESDAAPSQFTYSFFLDFI</sequence>
<keyword evidence="2" id="KW-1185">Reference proteome</keyword>
<organism evidence="1 2">
    <name type="scientific">Salipiger mangrovisoli</name>
    <dbReference type="NCBI Taxonomy" id="2865933"/>
    <lineage>
        <taxon>Bacteria</taxon>
        <taxon>Pseudomonadati</taxon>
        <taxon>Pseudomonadota</taxon>
        <taxon>Alphaproteobacteria</taxon>
        <taxon>Rhodobacterales</taxon>
        <taxon>Roseobacteraceae</taxon>
        <taxon>Salipiger</taxon>
    </lineage>
</organism>
<accession>A0ABR9WY34</accession>
<evidence type="ECO:0000313" key="2">
    <source>
        <dbReference type="Proteomes" id="UP000607796"/>
    </source>
</evidence>
<protein>
    <submittedName>
        <fullName evidence="1">Uncharacterized protein</fullName>
    </submittedName>
</protein>
<dbReference type="RefSeq" id="WP_194133545.1">
    <property type="nucleotide sequence ID" value="NZ_JADFFK010000003.1"/>
</dbReference>
<comment type="caution">
    <text evidence="1">The sequence shown here is derived from an EMBL/GenBank/DDBJ whole genome shotgun (WGS) entry which is preliminary data.</text>
</comment>
<gene>
    <name evidence="1" type="ORF">IQ782_05060</name>
</gene>
<reference evidence="1 2" key="1">
    <citation type="journal article" date="2021" name="Int. J. Syst. Evol. Microbiol.">
        <title>Salipiger mangrovisoli sp. nov., isolated from mangrove soil and the proposal for the reclassification of Paraphaeobacter pallidus as Salipiger pallidus comb. nov.</title>
        <authorList>
            <person name="Du J."/>
            <person name="Liu Y."/>
            <person name="Pei T."/>
            <person name="Deng M.R."/>
            <person name="Zhu H."/>
        </authorList>
    </citation>
    <scope>NUCLEOTIDE SEQUENCE [LARGE SCALE GENOMIC DNA]</scope>
    <source>
        <strain evidence="1 2">6D45A</strain>
    </source>
</reference>
<dbReference type="Proteomes" id="UP000607796">
    <property type="component" value="Unassembled WGS sequence"/>
</dbReference>
<proteinExistence type="predicted"/>